<name>A0ABS3XCU3_9ACTN</name>
<keyword evidence="2" id="KW-1185">Reference proteome</keyword>
<protein>
    <recommendedName>
        <fullName evidence="3">DUF3558 domain-containing protein</fullName>
    </recommendedName>
</protein>
<organism evidence="1 2">
    <name type="scientific">Streptomyces oryzae</name>
    <dbReference type="NCBI Taxonomy" id="1434886"/>
    <lineage>
        <taxon>Bacteria</taxon>
        <taxon>Bacillati</taxon>
        <taxon>Actinomycetota</taxon>
        <taxon>Actinomycetes</taxon>
        <taxon>Kitasatosporales</taxon>
        <taxon>Streptomycetaceae</taxon>
        <taxon>Streptomyces</taxon>
    </lineage>
</organism>
<evidence type="ECO:0000313" key="1">
    <source>
        <dbReference type="EMBL" id="MBO8193212.1"/>
    </source>
</evidence>
<sequence>MKSISCGEGNPRVLAFLFCFMMMLTACSNAPEREYRVPRSLCGLSIPEKKYAPLFGPGEKIRRDDDREKMGSMKVYTQGCDYFVDGDHTVSVSGGWAEVNDKAAPSTPAEAIKWHNTRDKPKKYPGTYDVATWQNGAVAAIDCPRPRGDEDASFTRYLIDIYADDTPLNDDPERGHKVFGQLAQVVMAKVVKKLRCETG</sequence>
<reference evidence="1 2" key="1">
    <citation type="submission" date="2020-11" db="EMBL/GenBank/DDBJ databases">
        <title>Streptomyces spirodelae sp. nov., isolated from duckweed.</title>
        <authorList>
            <person name="Saimee Y."/>
            <person name="Duangmal K."/>
        </authorList>
    </citation>
    <scope>NUCLEOTIDE SEQUENCE [LARGE SCALE GENOMIC DNA]</scope>
    <source>
        <strain evidence="1 2">S16-07</strain>
    </source>
</reference>
<dbReference type="EMBL" id="JADKMA010000074">
    <property type="protein sequence ID" value="MBO8193212.1"/>
    <property type="molecule type" value="Genomic_DNA"/>
</dbReference>
<dbReference type="PROSITE" id="PS51257">
    <property type="entry name" value="PROKAR_LIPOPROTEIN"/>
    <property type="match status" value="1"/>
</dbReference>
<dbReference type="RefSeq" id="WP_209240277.1">
    <property type="nucleotide sequence ID" value="NZ_JADKMA010000074.1"/>
</dbReference>
<dbReference type="Proteomes" id="UP001519064">
    <property type="component" value="Unassembled WGS sequence"/>
</dbReference>
<comment type="caution">
    <text evidence="1">The sequence shown here is derived from an EMBL/GenBank/DDBJ whole genome shotgun (WGS) entry which is preliminary data.</text>
</comment>
<evidence type="ECO:0008006" key="3">
    <source>
        <dbReference type="Google" id="ProtNLM"/>
    </source>
</evidence>
<gene>
    <name evidence="1" type="ORF">ITI46_16275</name>
</gene>
<proteinExistence type="predicted"/>
<evidence type="ECO:0000313" key="2">
    <source>
        <dbReference type="Proteomes" id="UP001519064"/>
    </source>
</evidence>
<accession>A0ABS3XCU3</accession>